<dbReference type="EMBL" id="CP062941">
    <property type="protein sequence ID" value="QOL50004.1"/>
    <property type="molecule type" value="Genomic_DNA"/>
</dbReference>
<evidence type="ECO:0000256" key="4">
    <source>
        <dbReference type="PIRSR" id="PIRSR603782-2"/>
    </source>
</evidence>
<dbReference type="FunFam" id="3.40.30.10:FF:000013">
    <property type="entry name" value="Blast:Protein SCO1 homolog, mitochondrial"/>
    <property type="match status" value="1"/>
</dbReference>
<dbReference type="Proteomes" id="UP000593875">
    <property type="component" value="Chromosome"/>
</dbReference>
<evidence type="ECO:0000313" key="6">
    <source>
        <dbReference type="EMBL" id="QOL50004.1"/>
    </source>
</evidence>
<feature type="disulfide bond" description="Redox-active" evidence="4">
    <location>
        <begin position="77"/>
        <end position="81"/>
    </location>
</feature>
<dbReference type="PANTHER" id="PTHR12151:SF25">
    <property type="entry name" value="LINALOOL DEHYDRATASE_ISOMERASE DOMAIN-CONTAINING PROTEIN"/>
    <property type="match status" value="1"/>
</dbReference>
<evidence type="ECO:0000256" key="2">
    <source>
        <dbReference type="ARBA" id="ARBA00023008"/>
    </source>
</evidence>
<dbReference type="InterPro" id="IPR003782">
    <property type="entry name" value="SCO1/SenC"/>
</dbReference>
<gene>
    <name evidence="6" type="ORF">LPB04_01330</name>
</gene>
<dbReference type="PANTHER" id="PTHR12151">
    <property type="entry name" value="ELECTRON TRANSPORT PROTIN SCO1/SENC FAMILY MEMBER"/>
    <property type="match status" value="1"/>
</dbReference>
<comment type="similarity">
    <text evidence="1">Belongs to the SCO1/2 family.</text>
</comment>
<dbReference type="InterPro" id="IPR013766">
    <property type="entry name" value="Thioredoxin_domain"/>
</dbReference>
<dbReference type="AlphaFoldDB" id="A0A7L9U4S8"/>
<keyword evidence="3" id="KW-0479">Metal-binding</keyword>
<feature type="binding site" evidence="3">
    <location>
        <position position="81"/>
    </location>
    <ligand>
        <name>Cu cation</name>
        <dbReference type="ChEBI" id="CHEBI:23378"/>
    </ligand>
</feature>
<feature type="binding site" evidence="3">
    <location>
        <position position="77"/>
    </location>
    <ligand>
        <name>Cu cation</name>
        <dbReference type="ChEBI" id="CHEBI:23378"/>
    </ligand>
</feature>
<dbReference type="RefSeq" id="WP_193687028.1">
    <property type="nucleotide sequence ID" value="NZ_CP062941.1"/>
</dbReference>
<accession>A0A7L9U4S8</accession>
<keyword evidence="7" id="KW-1185">Reference proteome</keyword>
<organism evidence="6 7">
    <name type="scientific">Massilia litorea</name>
    <dbReference type="NCBI Taxonomy" id="2769491"/>
    <lineage>
        <taxon>Bacteria</taxon>
        <taxon>Pseudomonadati</taxon>
        <taxon>Pseudomonadota</taxon>
        <taxon>Betaproteobacteria</taxon>
        <taxon>Burkholderiales</taxon>
        <taxon>Oxalobacteraceae</taxon>
        <taxon>Telluria group</taxon>
        <taxon>Massilia</taxon>
    </lineage>
</organism>
<name>A0A7L9U4S8_9BURK</name>
<evidence type="ECO:0000313" key="7">
    <source>
        <dbReference type="Proteomes" id="UP000593875"/>
    </source>
</evidence>
<keyword evidence="4" id="KW-1015">Disulfide bond</keyword>
<dbReference type="InterPro" id="IPR036249">
    <property type="entry name" value="Thioredoxin-like_sf"/>
</dbReference>
<feature type="binding site" evidence="3">
    <location>
        <position position="166"/>
    </location>
    <ligand>
        <name>Cu cation</name>
        <dbReference type="ChEBI" id="CHEBI:23378"/>
    </ligand>
</feature>
<dbReference type="PROSITE" id="PS51257">
    <property type="entry name" value="PROKAR_LIPOPROTEIN"/>
    <property type="match status" value="1"/>
</dbReference>
<evidence type="ECO:0000259" key="5">
    <source>
        <dbReference type="PROSITE" id="PS51352"/>
    </source>
</evidence>
<dbReference type="Gene3D" id="3.40.30.10">
    <property type="entry name" value="Glutaredoxin"/>
    <property type="match status" value="1"/>
</dbReference>
<dbReference type="GO" id="GO:0046872">
    <property type="term" value="F:metal ion binding"/>
    <property type="evidence" value="ECO:0007669"/>
    <property type="project" value="UniProtKB-KW"/>
</dbReference>
<dbReference type="KEGG" id="mlir:LPB04_01330"/>
<proteinExistence type="inferred from homology"/>
<keyword evidence="2 3" id="KW-0186">Copper</keyword>
<evidence type="ECO:0000256" key="3">
    <source>
        <dbReference type="PIRSR" id="PIRSR603782-1"/>
    </source>
</evidence>
<dbReference type="Pfam" id="PF02630">
    <property type="entry name" value="SCO1-SenC"/>
    <property type="match status" value="1"/>
</dbReference>
<evidence type="ECO:0000256" key="1">
    <source>
        <dbReference type="ARBA" id="ARBA00010996"/>
    </source>
</evidence>
<dbReference type="CDD" id="cd02968">
    <property type="entry name" value="SCO"/>
    <property type="match status" value="1"/>
</dbReference>
<dbReference type="PROSITE" id="PS51352">
    <property type="entry name" value="THIOREDOXIN_2"/>
    <property type="match status" value="1"/>
</dbReference>
<reference evidence="6 7" key="1">
    <citation type="submission" date="2020-10" db="EMBL/GenBank/DDBJ databases">
        <title>Genome sequencing of Massilia sp. LPB0304.</title>
        <authorList>
            <person name="Kim J."/>
        </authorList>
    </citation>
    <scope>NUCLEOTIDE SEQUENCE [LARGE SCALE GENOMIC DNA]</scope>
    <source>
        <strain evidence="6 7">LPB0304</strain>
    </source>
</reference>
<sequence>MKRLLTAGMIALALLTAGCDKLALDKLTSKPVAFQNTDLTGLDYAKGFSLTDHTGKPRTLADFKGKLVVLFFGYTQCPDVCPTTMAEMAAVMKELGPAADEVQVLFVTLDPERDTQELLASYVPAFDKRFIGLRGTPEQTAATAKEFKVFVSKVPGKEPGSYTVDHTAGSYVFDKEGRVRLFLRHGQGPAPIVHDLRQLL</sequence>
<protein>
    <submittedName>
        <fullName evidence="6">SCO family protein</fullName>
    </submittedName>
</protein>
<dbReference type="SUPFAM" id="SSF52833">
    <property type="entry name" value="Thioredoxin-like"/>
    <property type="match status" value="1"/>
</dbReference>
<feature type="domain" description="Thioredoxin" evidence="5">
    <location>
        <begin position="39"/>
        <end position="200"/>
    </location>
</feature>